<dbReference type="Proteomes" id="UP000297195">
    <property type="component" value="Segment"/>
</dbReference>
<evidence type="ECO:0000313" key="1">
    <source>
        <dbReference type="EMBL" id="QBZ70862.1"/>
    </source>
</evidence>
<dbReference type="EMBL" id="MK689364">
    <property type="protein sequence ID" value="QBZ70862.1"/>
    <property type="molecule type" value="Genomic_DNA"/>
</dbReference>
<keyword evidence="2" id="KW-1185">Reference proteome</keyword>
<protein>
    <submittedName>
        <fullName evidence="1">Uncharacterized protein</fullName>
    </submittedName>
</protein>
<gene>
    <name evidence="1" type="ORF">pETSU_281</name>
</gene>
<accession>A0A4D6DX55</accession>
<proteinExistence type="predicted"/>
<reference evidence="1 2" key="1">
    <citation type="submission" date="2019-03" db="EMBL/GenBank/DDBJ databases">
        <authorList>
            <person name="Kim S.G."/>
            <person name="Park S.C."/>
        </authorList>
    </citation>
    <scope>NUCLEOTIDE SEQUENCE [LARGE SCALE GENOMIC DNA]</scope>
</reference>
<name>A0A4D6DX55_9CAUD</name>
<sequence>MAKMYSVNVFPLSKIIKRYSLDQDTFFDIIFDFLSHQREEVLNLRLFQRYGFAGESIKEEIRPILYTLLDELKRSDNVEGYFITKNQFYVKDGDSYYDHHTDDRRSTETSLRTYFHVSRRPTDIINEYGWDVTEC</sequence>
<evidence type="ECO:0000313" key="2">
    <source>
        <dbReference type="Proteomes" id="UP000297195"/>
    </source>
</evidence>
<organism evidence="1 2">
    <name type="scientific">Edwardsiella phage pEt-SU</name>
    <dbReference type="NCBI Taxonomy" id="2562142"/>
    <lineage>
        <taxon>Viruses</taxon>
        <taxon>Duplodnaviria</taxon>
        <taxon>Heunggongvirae</taxon>
        <taxon>Uroviricota</taxon>
        <taxon>Caudoviricetes</taxon>
        <taxon>Chimalliviridae</taxon>
        <taxon>Petsuvirus</taxon>
        <taxon>Petsuvirus pEtSU</taxon>
    </lineage>
</organism>